<keyword evidence="7" id="KW-1185">Reference proteome</keyword>
<keyword evidence="4" id="KW-0472">Membrane</keyword>
<dbReference type="Gene3D" id="1.10.287.470">
    <property type="entry name" value="Helix hairpin bin"/>
    <property type="match status" value="1"/>
</dbReference>
<reference evidence="6" key="1">
    <citation type="journal article" date="2014" name="Int. J. Syst. Evol. Microbiol.">
        <title>Complete genome sequence of Corynebacterium casei LMG S-19264T (=DSM 44701T), isolated from a smear-ripened cheese.</title>
        <authorList>
            <consortium name="US DOE Joint Genome Institute (JGI-PGF)"/>
            <person name="Walter F."/>
            <person name="Albersmeier A."/>
            <person name="Kalinowski J."/>
            <person name="Ruckert C."/>
        </authorList>
    </citation>
    <scope>NUCLEOTIDE SEQUENCE</scope>
    <source>
        <strain evidence="6">CGMCC 1.15343</strain>
    </source>
</reference>
<evidence type="ECO:0000256" key="3">
    <source>
        <dbReference type="SAM" id="Coils"/>
    </source>
</evidence>
<dbReference type="RefSeq" id="WP_188625704.1">
    <property type="nucleotide sequence ID" value="NZ_BMIL01000003.1"/>
</dbReference>
<evidence type="ECO:0000313" key="6">
    <source>
        <dbReference type="EMBL" id="GGC57894.1"/>
    </source>
</evidence>
<dbReference type="Proteomes" id="UP000651668">
    <property type="component" value="Unassembled WGS sequence"/>
</dbReference>
<dbReference type="EMBL" id="BMIL01000003">
    <property type="protein sequence ID" value="GGC57894.1"/>
    <property type="molecule type" value="Genomic_DNA"/>
</dbReference>
<dbReference type="InterPro" id="IPR050465">
    <property type="entry name" value="UPF0194_transport"/>
</dbReference>
<evidence type="ECO:0000256" key="1">
    <source>
        <dbReference type="ARBA" id="ARBA00004196"/>
    </source>
</evidence>
<comment type="subcellular location">
    <subcellularLocation>
        <location evidence="1">Cell envelope</location>
    </subcellularLocation>
</comment>
<keyword evidence="2 3" id="KW-0175">Coiled coil</keyword>
<proteinExistence type="predicted"/>
<protein>
    <submittedName>
        <fullName evidence="6">ABC transporter permease</fullName>
    </submittedName>
</protein>
<evidence type="ECO:0000256" key="2">
    <source>
        <dbReference type="ARBA" id="ARBA00023054"/>
    </source>
</evidence>
<accession>A0A916XAN7</accession>
<dbReference type="PANTHER" id="PTHR32347">
    <property type="entry name" value="EFFLUX SYSTEM COMPONENT YKNX-RELATED"/>
    <property type="match status" value="1"/>
</dbReference>
<feature type="coiled-coil region" evidence="3">
    <location>
        <begin position="176"/>
        <end position="235"/>
    </location>
</feature>
<dbReference type="Gene3D" id="2.40.30.170">
    <property type="match status" value="1"/>
</dbReference>
<dbReference type="AlphaFoldDB" id="A0A916XAN7"/>
<dbReference type="PANTHER" id="PTHR32347:SF14">
    <property type="entry name" value="EFFLUX SYSTEM COMPONENT YKNX-RELATED"/>
    <property type="match status" value="1"/>
</dbReference>
<keyword evidence="4" id="KW-1133">Transmembrane helix</keyword>
<reference evidence="6" key="2">
    <citation type="submission" date="2020-09" db="EMBL/GenBank/DDBJ databases">
        <authorList>
            <person name="Sun Q."/>
            <person name="Zhou Y."/>
        </authorList>
    </citation>
    <scope>NUCLEOTIDE SEQUENCE</scope>
    <source>
        <strain evidence="6">CGMCC 1.15343</strain>
    </source>
</reference>
<keyword evidence="4" id="KW-0812">Transmembrane</keyword>
<dbReference type="InterPro" id="IPR058627">
    <property type="entry name" value="MdtA-like_C"/>
</dbReference>
<feature type="domain" description="Multidrug resistance protein MdtA-like C-terminal permuted SH3" evidence="5">
    <location>
        <begin position="362"/>
        <end position="401"/>
    </location>
</feature>
<name>A0A916XAN7_9SPHI</name>
<organism evidence="6 7">
    <name type="scientific">Pedobacter quisquiliarum</name>
    <dbReference type="NCBI Taxonomy" id="1834438"/>
    <lineage>
        <taxon>Bacteria</taxon>
        <taxon>Pseudomonadati</taxon>
        <taxon>Bacteroidota</taxon>
        <taxon>Sphingobacteriia</taxon>
        <taxon>Sphingobacteriales</taxon>
        <taxon>Sphingobacteriaceae</taxon>
        <taxon>Pedobacter</taxon>
    </lineage>
</organism>
<dbReference type="Gene3D" id="2.40.50.100">
    <property type="match status" value="1"/>
</dbReference>
<evidence type="ECO:0000259" key="5">
    <source>
        <dbReference type="Pfam" id="PF25967"/>
    </source>
</evidence>
<comment type="caution">
    <text evidence="6">The sequence shown here is derived from an EMBL/GenBank/DDBJ whole genome shotgun (WGS) entry which is preliminary data.</text>
</comment>
<evidence type="ECO:0000313" key="7">
    <source>
        <dbReference type="Proteomes" id="UP000651668"/>
    </source>
</evidence>
<gene>
    <name evidence="6" type="ORF">GCM10011387_09470</name>
</gene>
<sequence length="416" mass="46151">MDRSIEVEVSATKKRRRLIIIIGVLLALLLTVWVVRSLLKPSLRSSDILVSKVELGAVENTISASGEVLPEFEEILASPIKASIQEVLLDPGKKVVKGQSILRLDKSATQSEYERLQFQMESKANEISKLRLTLEKSFYDIKSNNSIKELRISNLKDNVSAAQRLLKAGGGTREDVEKASLDLKVAQLEKQQLENEIRSKQQTMKIEIREAEIALAIQQNDLQALKRKLDKAEVVASRDGVVTWVNKNIGASINEGEALVRIANLSSFKVAGSMSDNMLDQIYNAMPAIVRVGESHLRGSIANISPAINNNIVSFELRLDQKDAKVLRPNQKVDVFLVTQTRPKVMRVSNGPAFNGAGRQDIFVLKDGVAERRTVETGLSNFDYIEIKNGLKPGDAVITTDMSTYKNYQKIPITSN</sequence>
<dbReference type="Gene3D" id="2.40.420.20">
    <property type="match status" value="1"/>
</dbReference>
<dbReference type="Pfam" id="PF25967">
    <property type="entry name" value="RND-MFP_C"/>
    <property type="match status" value="1"/>
</dbReference>
<dbReference type="GO" id="GO:0030313">
    <property type="term" value="C:cell envelope"/>
    <property type="evidence" value="ECO:0007669"/>
    <property type="project" value="UniProtKB-SubCell"/>
</dbReference>
<evidence type="ECO:0000256" key="4">
    <source>
        <dbReference type="SAM" id="Phobius"/>
    </source>
</evidence>
<feature type="transmembrane region" description="Helical" evidence="4">
    <location>
        <begin position="18"/>
        <end position="39"/>
    </location>
</feature>